<dbReference type="InterPro" id="IPR003717">
    <property type="entry name" value="RecO"/>
</dbReference>
<evidence type="ECO:0000256" key="6">
    <source>
        <dbReference type="ARBA" id="ARBA00023204"/>
    </source>
</evidence>
<proteinExistence type="inferred from homology"/>
<evidence type="ECO:0000259" key="9">
    <source>
        <dbReference type="Pfam" id="PF11967"/>
    </source>
</evidence>
<dbReference type="InterPro" id="IPR037278">
    <property type="entry name" value="ARFGAP/RecO"/>
</dbReference>
<evidence type="ECO:0000256" key="5">
    <source>
        <dbReference type="ARBA" id="ARBA00023172"/>
    </source>
</evidence>
<dbReference type="InterPro" id="IPR042242">
    <property type="entry name" value="RecO_C"/>
</dbReference>
<evidence type="ECO:0000256" key="1">
    <source>
        <dbReference type="ARBA" id="ARBA00003065"/>
    </source>
</evidence>
<dbReference type="NCBIfam" id="TIGR00613">
    <property type="entry name" value="reco"/>
    <property type="match status" value="1"/>
</dbReference>
<protein>
    <recommendedName>
        <fullName evidence="3 8">DNA repair protein RecO</fullName>
    </recommendedName>
    <alternativeName>
        <fullName evidence="7 8">Recombination protein O</fullName>
    </alternativeName>
</protein>
<dbReference type="Gene3D" id="2.40.50.140">
    <property type="entry name" value="Nucleic acid-binding proteins"/>
    <property type="match status" value="1"/>
</dbReference>
<name>A0A4V2KR36_9ACTO</name>
<dbReference type="Pfam" id="PF02565">
    <property type="entry name" value="RecO_C"/>
    <property type="match status" value="1"/>
</dbReference>
<dbReference type="AlphaFoldDB" id="A0A4V2KR36"/>
<keyword evidence="5 8" id="KW-0233">DNA recombination</keyword>
<dbReference type="GO" id="GO:0006310">
    <property type="term" value="P:DNA recombination"/>
    <property type="evidence" value="ECO:0007669"/>
    <property type="project" value="UniProtKB-UniRule"/>
</dbReference>
<dbReference type="PANTHER" id="PTHR33991">
    <property type="entry name" value="DNA REPAIR PROTEIN RECO"/>
    <property type="match status" value="1"/>
</dbReference>
<reference evidence="10 11" key="1">
    <citation type="submission" date="2019-02" db="EMBL/GenBank/DDBJ databases">
        <title>Arcanobacterium bovis sp. nov., isolated from the milk of a cow with mastitis.</title>
        <authorList>
            <person name="Sammra O."/>
            <person name="Foster G."/>
            <person name="Hassan A."/>
            <person name="Alssahen M."/>
            <person name="Laemmler C."/>
            <person name="Borowiak M."/>
            <person name="Malorny B."/>
            <person name="Abdulmawjood A."/>
        </authorList>
    </citation>
    <scope>NUCLEOTIDE SEQUENCE [LARGE SCALE GENOMIC DNA]</scope>
    <source>
        <strain evidence="10 11">C605018/01/1</strain>
    </source>
</reference>
<dbReference type="Proteomes" id="UP000293036">
    <property type="component" value="Unassembled WGS sequence"/>
</dbReference>
<gene>
    <name evidence="8 10" type="primary">recO</name>
    <name evidence="10" type="ORF">EZJ44_03955</name>
</gene>
<evidence type="ECO:0000256" key="3">
    <source>
        <dbReference type="ARBA" id="ARBA00021310"/>
    </source>
</evidence>
<dbReference type="Pfam" id="PF11967">
    <property type="entry name" value="RecO_N"/>
    <property type="match status" value="1"/>
</dbReference>
<sequence>MNKTYRDQAIVLRTHDLGEADRIITMFSREHGKIRGIAKGVRKTKSRFGARLEPFSHVDVQLYYGRTLDVITQVETINEYHRSIITHYDLYTAASALLETADQLMSTEGEPDLAQFLLLHGALHAMATGAHHQDLILYSYILRAMKYSGWEFAVFECARCGVEGPHEALNVHIGGAVCADCRPAGCAIPSVETWQLLGALISGDWKIAALADEPTRKSAGAIIGAYLQWHMEKQVRSLKYVDSRLIS</sequence>
<evidence type="ECO:0000256" key="8">
    <source>
        <dbReference type="HAMAP-Rule" id="MF_00201"/>
    </source>
</evidence>
<dbReference type="Gene3D" id="1.20.1440.120">
    <property type="entry name" value="Recombination protein O, C-terminal domain"/>
    <property type="match status" value="1"/>
</dbReference>
<dbReference type="EMBL" id="SJDT01000003">
    <property type="protein sequence ID" value="TBW22002.1"/>
    <property type="molecule type" value="Genomic_DNA"/>
</dbReference>
<dbReference type="InterPro" id="IPR012340">
    <property type="entry name" value="NA-bd_OB-fold"/>
</dbReference>
<keyword evidence="6 8" id="KW-0234">DNA repair</keyword>
<dbReference type="RefSeq" id="WP_131280434.1">
    <property type="nucleotide sequence ID" value="NZ_JBHSLR010000009.1"/>
</dbReference>
<feature type="domain" description="DNA replication/recombination mediator RecO N-terminal" evidence="9">
    <location>
        <begin position="1"/>
        <end position="79"/>
    </location>
</feature>
<keyword evidence="4 8" id="KW-0227">DNA damage</keyword>
<dbReference type="HAMAP" id="MF_00201">
    <property type="entry name" value="RecO"/>
    <property type="match status" value="1"/>
</dbReference>
<dbReference type="GO" id="GO:0043590">
    <property type="term" value="C:bacterial nucleoid"/>
    <property type="evidence" value="ECO:0007669"/>
    <property type="project" value="TreeGrafter"/>
</dbReference>
<keyword evidence="11" id="KW-1185">Reference proteome</keyword>
<evidence type="ECO:0000313" key="10">
    <source>
        <dbReference type="EMBL" id="TBW22002.1"/>
    </source>
</evidence>
<accession>A0A4V2KR36</accession>
<dbReference type="OrthoDB" id="9812244at2"/>
<organism evidence="10 11">
    <name type="scientific">Arcanobacterium bovis</name>
    <dbReference type="NCBI Taxonomy" id="2529275"/>
    <lineage>
        <taxon>Bacteria</taxon>
        <taxon>Bacillati</taxon>
        <taxon>Actinomycetota</taxon>
        <taxon>Actinomycetes</taxon>
        <taxon>Actinomycetales</taxon>
        <taxon>Actinomycetaceae</taxon>
        <taxon>Arcanobacterium</taxon>
    </lineage>
</organism>
<comment type="function">
    <text evidence="1 8">Involved in DNA repair and RecF pathway recombination.</text>
</comment>
<comment type="similarity">
    <text evidence="2 8">Belongs to the RecO family.</text>
</comment>
<dbReference type="SUPFAM" id="SSF57863">
    <property type="entry name" value="ArfGap/RecO-like zinc finger"/>
    <property type="match status" value="1"/>
</dbReference>
<dbReference type="PANTHER" id="PTHR33991:SF1">
    <property type="entry name" value="DNA REPAIR PROTEIN RECO"/>
    <property type="match status" value="1"/>
</dbReference>
<dbReference type="SUPFAM" id="SSF50249">
    <property type="entry name" value="Nucleic acid-binding proteins"/>
    <property type="match status" value="1"/>
</dbReference>
<evidence type="ECO:0000256" key="2">
    <source>
        <dbReference type="ARBA" id="ARBA00007452"/>
    </source>
</evidence>
<dbReference type="InterPro" id="IPR022572">
    <property type="entry name" value="DNA_rep/recomb_RecO_N"/>
</dbReference>
<evidence type="ECO:0000256" key="4">
    <source>
        <dbReference type="ARBA" id="ARBA00022763"/>
    </source>
</evidence>
<evidence type="ECO:0000256" key="7">
    <source>
        <dbReference type="ARBA" id="ARBA00033409"/>
    </source>
</evidence>
<evidence type="ECO:0000313" key="11">
    <source>
        <dbReference type="Proteomes" id="UP000293036"/>
    </source>
</evidence>
<comment type="caution">
    <text evidence="10">The sequence shown here is derived from an EMBL/GenBank/DDBJ whole genome shotgun (WGS) entry which is preliminary data.</text>
</comment>
<dbReference type="GO" id="GO:0006302">
    <property type="term" value="P:double-strand break repair"/>
    <property type="evidence" value="ECO:0007669"/>
    <property type="project" value="TreeGrafter"/>
</dbReference>